<dbReference type="InterPro" id="IPR000949">
    <property type="entry name" value="ELM2_dom"/>
</dbReference>
<evidence type="ECO:0000259" key="7">
    <source>
        <dbReference type="PROSITE" id="PS50016"/>
    </source>
</evidence>
<name>A0A8K1FCX1_PYTOL</name>
<accession>A0A8K1FCX1</accession>
<dbReference type="PANTHER" id="PTHR24102">
    <property type="entry name" value="PHD FINGER PROTEIN"/>
    <property type="match status" value="1"/>
</dbReference>
<dbReference type="SMART" id="SM01189">
    <property type="entry name" value="ELM2"/>
    <property type="match status" value="1"/>
</dbReference>
<feature type="domain" description="PHD-type" evidence="7">
    <location>
        <begin position="185"/>
        <end position="232"/>
    </location>
</feature>
<feature type="region of interest" description="Disordered" evidence="6">
    <location>
        <begin position="26"/>
        <end position="46"/>
    </location>
</feature>
<evidence type="ECO:0000256" key="2">
    <source>
        <dbReference type="ARBA" id="ARBA00022771"/>
    </source>
</evidence>
<evidence type="ECO:0000313" key="9">
    <source>
        <dbReference type="EMBL" id="TMW56279.1"/>
    </source>
</evidence>
<dbReference type="Proteomes" id="UP000794436">
    <property type="component" value="Unassembled WGS sequence"/>
</dbReference>
<evidence type="ECO:0008006" key="11">
    <source>
        <dbReference type="Google" id="ProtNLM"/>
    </source>
</evidence>
<evidence type="ECO:0000259" key="8">
    <source>
        <dbReference type="PROSITE" id="PS51156"/>
    </source>
</evidence>
<dbReference type="CDD" id="cd15539">
    <property type="entry name" value="PHD1_AIRE"/>
    <property type="match status" value="1"/>
</dbReference>
<proteinExistence type="predicted"/>
<comment type="caution">
    <text evidence="9">The sequence shown here is derived from an EMBL/GenBank/DDBJ whole genome shotgun (WGS) entry which is preliminary data.</text>
</comment>
<protein>
    <recommendedName>
        <fullName evidence="11">PHD-type domain-containing protein</fullName>
    </recommendedName>
</protein>
<dbReference type="Gene3D" id="1.10.10.60">
    <property type="entry name" value="Homeodomain-like"/>
    <property type="match status" value="1"/>
</dbReference>
<dbReference type="PROSITE" id="PS50016">
    <property type="entry name" value="ZF_PHD_2"/>
    <property type="match status" value="1"/>
</dbReference>
<keyword evidence="10" id="KW-1185">Reference proteome</keyword>
<feature type="region of interest" description="Disordered" evidence="6">
    <location>
        <begin position="253"/>
        <end position="366"/>
    </location>
</feature>
<dbReference type="SUPFAM" id="SSF57903">
    <property type="entry name" value="FYVE/PHD zinc finger"/>
    <property type="match status" value="1"/>
</dbReference>
<evidence type="ECO:0000256" key="3">
    <source>
        <dbReference type="ARBA" id="ARBA00022833"/>
    </source>
</evidence>
<dbReference type="InterPro" id="IPR011011">
    <property type="entry name" value="Znf_FYVE_PHD"/>
</dbReference>
<feature type="domain" description="ELM2" evidence="8">
    <location>
        <begin position="7"/>
        <end position="93"/>
    </location>
</feature>
<dbReference type="PROSITE" id="PS01359">
    <property type="entry name" value="ZF_PHD_1"/>
    <property type="match status" value="1"/>
</dbReference>
<evidence type="ECO:0000256" key="5">
    <source>
        <dbReference type="PROSITE-ProRule" id="PRU00146"/>
    </source>
</evidence>
<dbReference type="Pfam" id="PF01448">
    <property type="entry name" value="ELM2"/>
    <property type="match status" value="1"/>
</dbReference>
<dbReference type="PROSITE" id="PS51156">
    <property type="entry name" value="ELM2"/>
    <property type="match status" value="1"/>
</dbReference>
<dbReference type="Pfam" id="PF00628">
    <property type="entry name" value="PHD"/>
    <property type="match status" value="1"/>
</dbReference>
<dbReference type="PANTHER" id="PTHR24102:SF28">
    <property type="entry name" value="PHD-TYPE DOMAIN-CONTAINING PROTEIN"/>
    <property type="match status" value="1"/>
</dbReference>
<dbReference type="InterPro" id="IPR013083">
    <property type="entry name" value="Znf_RING/FYVE/PHD"/>
</dbReference>
<keyword evidence="1" id="KW-0479">Metal-binding</keyword>
<keyword evidence="3" id="KW-0862">Zinc</keyword>
<feature type="compositionally biased region" description="Acidic residues" evidence="6">
    <location>
        <begin position="258"/>
        <end position="276"/>
    </location>
</feature>
<dbReference type="Gene3D" id="3.30.40.10">
    <property type="entry name" value="Zinc/RING finger domain, C3HC4 (zinc finger)"/>
    <property type="match status" value="1"/>
</dbReference>
<dbReference type="InterPro" id="IPR001965">
    <property type="entry name" value="Znf_PHD"/>
</dbReference>
<gene>
    <name evidence="9" type="ORF">Poli38472_008927</name>
</gene>
<feature type="compositionally biased region" description="Basic residues" evidence="6">
    <location>
        <begin position="346"/>
        <end position="355"/>
    </location>
</feature>
<dbReference type="SMART" id="SM00249">
    <property type="entry name" value="PHD"/>
    <property type="match status" value="1"/>
</dbReference>
<keyword evidence="2 5" id="KW-0863">Zinc-finger</keyword>
<evidence type="ECO:0000313" key="10">
    <source>
        <dbReference type="Proteomes" id="UP000794436"/>
    </source>
</evidence>
<organism evidence="9 10">
    <name type="scientific">Pythium oligandrum</name>
    <name type="common">Mycoparasitic fungus</name>
    <dbReference type="NCBI Taxonomy" id="41045"/>
    <lineage>
        <taxon>Eukaryota</taxon>
        <taxon>Sar</taxon>
        <taxon>Stramenopiles</taxon>
        <taxon>Oomycota</taxon>
        <taxon>Peronosporomycetes</taxon>
        <taxon>Pythiales</taxon>
        <taxon>Pythiaceae</taxon>
        <taxon>Pythium</taxon>
    </lineage>
</organism>
<evidence type="ECO:0000256" key="1">
    <source>
        <dbReference type="ARBA" id="ARBA00022723"/>
    </source>
</evidence>
<dbReference type="EMBL" id="SPLM01000146">
    <property type="protein sequence ID" value="TMW56279.1"/>
    <property type="molecule type" value="Genomic_DNA"/>
</dbReference>
<sequence>MPSVPVVPIRIGEQYQAELPALLSVEEQQQQRDAGPERKPSRQRWTPARFREEEVTEYLSSACRLHEAEVGLQCLYDADFDVNKAVQLLQQARRRKLRKTRQRQEQLSDEDFETAVQKHEKKFFLVKQQYPDVPMGDLVARFYMWKTSTSYARWRERQRAKKNKEAARLRQWADSESSEASDYHNEYCELCFTGGQLLCCDGCERAYHFSCVTPPIKDIPMGDWFCDTCSTLLGSTLLMKTSDENEYCDEVVLREGDEATEGEDRDEIESDDDQDDNTTPHQHREDAETKNLPPTASTFIKLESLLNVSPLGPSDDTAKPERPAAEPLTGTPIKSPLPVESLSNNSRKRQRKLGAPRRIPQYKQEP</sequence>
<dbReference type="InterPro" id="IPR019787">
    <property type="entry name" value="Znf_PHD-finger"/>
</dbReference>
<evidence type="ECO:0000256" key="4">
    <source>
        <dbReference type="ARBA" id="ARBA00023242"/>
    </source>
</evidence>
<reference evidence="9" key="1">
    <citation type="submission" date="2019-03" db="EMBL/GenBank/DDBJ databases">
        <title>Long read genome sequence of the mycoparasitic Pythium oligandrum ATCC 38472 isolated from sugarbeet rhizosphere.</title>
        <authorList>
            <person name="Gaulin E."/>
        </authorList>
    </citation>
    <scope>NUCLEOTIDE SEQUENCE</scope>
    <source>
        <strain evidence="9">ATCC 38472_TT</strain>
    </source>
</reference>
<dbReference type="Gene3D" id="4.10.1240.50">
    <property type="match status" value="1"/>
</dbReference>
<keyword evidence="4" id="KW-0539">Nucleus</keyword>
<dbReference type="OrthoDB" id="336088at2759"/>
<dbReference type="InterPro" id="IPR019786">
    <property type="entry name" value="Zinc_finger_PHD-type_CS"/>
</dbReference>
<dbReference type="GO" id="GO:0008270">
    <property type="term" value="F:zinc ion binding"/>
    <property type="evidence" value="ECO:0007669"/>
    <property type="project" value="UniProtKB-KW"/>
</dbReference>
<dbReference type="AlphaFoldDB" id="A0A8K1FCX1"/>
<evidence type="ECO:0000256" key="6">
    <source>
        <dbReference type="SAM" id="MobiDB-lite"/>
    </source>
</evidence>